<keyword evidence="1" id="KW-1133">Transmembrane helix</keyword>
<proteinExistence type="predicted"/>
<sequence>MKAKVRRESKPFRLLVSGLVVATSILGAWLAIENSKATESYLITKESLATGSPITASDVTQVELALFEMADKYLKAGQLPPGSYLNRSLAVGEAIPKSAVTTQELDDWSRLVLTPSIELSAQIQPGSIVSVWAAPALDFERYGEPVIAALDAEVVAVRPPQTNFAQALASVEISVPVEMVQSLLRAISNGDSIAITATGKTLAD</sequence>
<keyword evidence="1" id="KW-0472">Membrane</keyword>
<feature type="transmembrane region" description="Helical" evidence="1">
    <location>
        <begin position="12"/>
        <end position="32"/>
    </location>
</feature>
<reference evidence="2" key="1">
    <citation type="submission" date="2020-05" db="EMBL/GenBank/DDBJ databases">
        <authorList>
            <person name="Chiriac C."/>
            <person name="Salcher M."/>
            <person name="Ghai R."/>
            <person name="Kavagutti S V."/>
        </authorList>
    </citation>
    <scope>NUCLEOTIDE SEQUENCE</scope>
</reference>
<dbReference type="AlphaFoldDB" id="A0A6J6J1A5"/>
<evidence type="ECO:0000313" key="2">
    <source>
        <dbReference type="EMBL" id="CAB4630374.1"/>
    </source>
</evidence>
<accession>A0A6J6J1A5</accession>
<evidence type="ECO:0000256" key="1">
    <source>
        <dbReference type="SAM" id="Phobius"/>
    </source>
</evidence>
<organism evidence="2">
    <name type="scientific">freshwater metagenome</name>
    <dbReference type="NCBI Taxonomy" id="449393"/>
    <lineage>
        <taxon>unclassified sequences</taxon>
        <taxon>metagenomes</taxon>
        <taxon>ecological metagenomes</taxon>
    </lineage>
</organism>
<protein>
    <submittedName>
        <fullName evidence="2">Unannotated protein</fullName>
    </submittedName>
</protein>
<gene>
    <name evidence="2" type="ORF">UFOPK2032_00550</name>
</gene>
<dbReference type="EMBL" id="CAEZVM010000014">
    <property type="protein sequence ID" value="CAB4630374.1"/>
    <property type="molecule type" value="Genomic_DNA"/>
</dbReference>
<keyword evidence="1" id="KW-0812">Transmembrane</keyword>
<name>A0A6J6J1A5_9ZZZZ</name>